<evidence type="ECO:0000313" key="10">
    <source>
        <dbReference type="EMBL" id="TFJ83280.1"/>
    </source>
</evidence>
<feature type="compositionally biased region" description="Low complexity" evidence="7">
    <location>
        <begin position="11"/>
        <end position="24"/>
    </location>
</feature>
<dbReference type="SUPFAM" id="SSF54001">
    <property type="entry name" value="Cysteine proteinases"/>
    <property type="match status" value="1"/>
</dbReference>
<dbReference type="PROSITE" id="PS00888">
    <property type="entry name" value="CNMP_BINDING_1"/>
    <property type="match status" value="1"/>
</dbReference>
<dbReference type="InterPro" id="IPR014710">
    <property type="entry name" value="RmlC-like_jellyroll"/>
</dbReference>
<dbReference type="InterPro" id="IPR002067">
    <property type="entry name" value="MCP"/>
</dbReference>
<dbReference type="Pfam" id="PF00153">
    <property type="entry name" value="Mito_carr"/>
    <property type="match status" value="3"/>
</dbReference>
<feature type="compositionally biased region" description="Polar residues" evidence="7">
    <location>
        <begin position="434"/>
        <end position="450"/>
    </location>
</feature>
<dbReference type="SUPFAM" id="SSF103506">
    <property type="entry name" value="Mitochondrial carrier"/>
    <property type="match status" value="1"/>
</dbReference>
<organism evidence="10 11">
    <name type="scientific">Nannochloropsis salina CCMP1776</name>
    <dbReference type="NCBI Taxonomy" id="1027361"/>
    <lineage>
        <taxon>Eukaryota</taxon>
        <taxon>Sar</taxon>
        <taxon>Stramenopiles</taxon>
        <taxon>Ochrophyta</taxon>
        <taxon>Eustigmatophyceae</taxon>
        <taxon>Eustigmatales</taxon>
        <taxon>Monodopsidaceae</taxon>
        <taxon>Microchloropsis</taxon>
        <taxon>Microchloropsis salina</taxon>
    </lineage>
</organism>
<dbReference type="GO" id="GO:0055085">
    <property type="term" value="P:transmembrane transport"/>
    <property type="evidence" value="ECO:0007669"/>
    <property type="project" value="InterPro"/>
</dbReference>
<feature type="transmembrane region" description="Helical" evidence="8">
    <location>
        <begin position="1276"/>
        <end position="1294"/>
    </location>
</feature>
<gene>
    <name evidence="10" type="ORF">NSK_005441</name>
</gene>
<evidence type="ECO:0000256" key="3">
    <source>
        <dbReference type="ARBA" id="ARBA00022692"/>
    </source>
</evidence>
<evidence type="ECO:0000256" key="4">
    <source>
        <dbReference type="ARBA" id="ARBA00022737"/>
    </source>
</evidence>
<evidence type="ECO:0000256" key="2">
    <source>
        <dbReference type="ARBA" id="ARBA00022448"/>
    </source>
</evidence>
<reference evidence="10 11" key="1">
    <citation type="submission" date="2019-01" db="EMBL/GenBank/DDBJ databases">
        <title>Nuclear Genome Assembly of the Microalgal Biofuel strain Nannochloropsis salina CCMP1776.</title>
        <authorList>
            <person name="Hovde B."/>
        </authorList>
    </citation>
    <scope>NUCLEOTIDE SEQUENCE [LARGE SCALE GENOMIC DNA]</scope>
    <source>
        <strain evidence="10 11">CCMP1776</strain>
    </source>
</reference>
<evidence type="ECO:0000256" key="6">
    <source>
        <dbReference type="PROSITE-ProRule" id="PRU00282"/>
    </source>
</evidence>
<keyword evidence="8" id="KW-1133">Transmembrane helix</keyword>
<feature type="domain" description="Cyclic nucleotide-binding" evidence="9">
    <location>
        <begin position="570"/>
        <end position="703"/>
    </location>
</feature>
<dbReference type="Gene3D" id="2.60.120.10">
    <property type="entry name" value="Jelly Rolls"/>
    <property type="match status" value="1"/>
</dbReference>
<dbReference type="PRINTS" id="PR00926">
    <property type="entry name" value="MITOCARRIER"/>
</dbReference>
<feature type="transmembrane region" description="Helical" evidence="8">
    <location>
        <begin position="1225"/>
        <end position="1248"/>
    </location>
</feature>
<dbReference type="InterPro" id="IPR038765">
    <property type="entry name" value="Papain-like_cys_pep_sf"/>
</dbReference>
<keyword evidence="4" id="KW-0677">Repeat</keyword>
<evidence type="ECO:0000256" key="1">
    <source>
        <dbReference type="ARBA" id="ARBA00004141"/>
    </source>
</evidence>
<dbReference type="PANTHER" id="PTHR24089">
    <property type="entry name" value="SOLUTE CARRIER FAMILY 25"/>
    <property type="match status" value="1"/>
</dbReference>
<comment type="subcellular location">
    <subcellularLocation>
        <location evidence="1">Membrane</location>
        <topology evidence="1">Multi-pass membrane protein</topology>
    </subcellularLocation>
</comment>
<dbReference type="PROSITE" id="PS50920">
    <property type="entry name" value="SOLCAR"/>
    <property type="match status" value="3"/>
</dbReference>
<evidence type="ECO:0000256" key="7">
    <source>
        <dbReference type="SAM" id="MobiDB-lite"/>
    </source>
</evidence>
<dbReference type="SUPFAM" id="SSF51206">
    <property type="entry name" value="cAMP-binding domain-like"/>
    <property type="match status" value="1"/>
</dbReference>
<feature type="repeat" description="Solcar" evidence="6">
    <location>
        <begin position="1005"/>
        <end position="1099"/>
    </location>
</feature>
<dbReference type="EMBL" id="SDOX01000049">
    <property type="protein sequence ID" value="TFJ83280.1"/>
    <property type="molecule type" value="Genomic_DNA"/>
</dbReference>
<dbReference type="InterPro" id="IPR018488">
    <property type="entry name" value="cNMP-bd_CS"/>
</dbReference>
<dbReference type="InterPro" id="IPR000595">
    <property type="entry name" value="cNMP-bd_dom"/>
</dbReference>
<evidence type="ECO:0000259" key="9">
    <source>
        <dbReference type="PROSITE" id="PS50042"/>
    </source>
</evidence>
<feature type="region of interest" description="Disordered" evidence="7">
    <location>
        <begin position="1"/>
        <end position="25"/>
    </location>
</feature>
<name>A0A4D9CVQ8_9STRA</name>
<keyword evidence="3 6" id="KW-0812">Transmembrane</keyword>
<keyword evidence="11" id="KW-1185">Reference proteome</keyword>
<dbReference type="Pfam" id="PF00027">
    <property type="entry name" value="cNMP_binding"/>
    <property type="match status" value="1"/>
</dbReference>
<keyword evidence="2" id="KW-0813">Transport</keyword>
<dbReference type="CDD" id="cd00038">
    <property type="entry name" value="CAP_ED"/>
    <property type="match status" value="1"/>
</dbReference>
<evidence type="ECO:0000313" key="11">
    <source>
        <dbReference type="Proteomes" id="UP000355283"/>
    </source>
</evidence>
<feature type="region of interest" description="Disordered" evidence="7">
    <location>
        <begin position="408"/>
        <end position="466"/>
    </location>
</feature>
<dbReference type="Proteomes" id="UP000355283">
    <property type="component" value="Unassembled WGS sequence"/>
</dbReference>
<dbReference type="InterPro" id="IPR018108">
    <property type="entry name" value="MCP_transmembrane"/>
</dbReference>
<feature type="repeat" description="Solcar" evidence="6">
    <location>
        <begin position="1162"/>
        <end position="1246"/>
    </location>
</feature>
<comment type="caution">
    <text evidence="10">The sequence shown here is derived from an EMBL/GenBank/DDBJ whole genome shotgun (WGS) entry which is preliminary data.</text>
</comment>
<sequence length="1373" mass="148903">MSQAIPPDTSPPSSSSHGSWTDPSASTTSALEALLPHLDTGDLVLFNRRCGTMGPVGAAVCLAAKLYGRYDHLGVVVREDEAEGGRLMLIDAGFNGVQYVDLKERVRRSKSHDIAVRRLHHFTRTPALREAMRAYVEEVRGYQYKQSILQMVASGLVTPAQWRREMLYLEVRQWEERVQGLKRELGGSQPFTSLERRALDKALEEARRQRLLALRALEGAEVSVFENKEDMGSGLFCSELVAAAYQRLGLLSAYPASNTYIPTDFASAKPVSVLGRGVASLRRESLNLLQGACLGEEIPVRWEGKDVDAGLLLPGKESGGATGNEGAAGPDSYWLARALKKLAVTSGTVEEGDGNGSDDCVPAELLGLFQEVVPDDAEMIHVFSEGGQPPSLYVVAEGEVDLFEERLEEEEGGGFGAPRPECATTNADRRGGKRNSTSLPVCADSTSASATPLVPPPDHRLPPSQPRCRREKRLLATLGPGMAFGGPGCPPSSLPPSLSPSSLLAIARGDHVRLWRVHGKDISTLLRGREPPGRPRTPSEKERLGSVLDSHPYFAALGGRGKKEKERAMERFFQLRVKKGENIVKQGDRGECFYVLDKGQARIVREKARPRALASPLNPIEEKKTLTGVGRDGGERGKSETISNLIVTPSTPSSFLVASAGPGAFFGEAAALFNSRRGASVVAEEDCRLWALGRLDFMQLTGKGGSPSLLDFFLHHASVVVTSERGGEGREEERYMTHADFLSAFFSPPSAPPSSSSSSSPPVPVPRLLLKALDWTDSGLVSFSELVHLDIWMHSPSPHVQVAMRLSQRDAGFQQVTLGDWAALREAARREDEREERGRDSEDALEEEEERRFIARVFGKRGRKRPWWGRKEAPASFWDHDLQEASLSLSSSTASYSSFVEALASPDCPQRVRRFLESIHREVVGLRRGWEEMVTATGDRAQRSLRRAGTVLAVGARPGGEAFREGISHAPPGAGGSPSRPASETASEALPSSSSLQVASPDVWRMVLAAGVGGAVARLAVAPLERAKILIQTYPASRPPLRFRGALRLILDPRYTQPPWGGMLYRHTRGLFVGNGLNMLRILPVLAVQVFLYQYLRDHALRPLAPAFPFSPTSPSSSPSAATGSGPTDARTTTWALNLGASMPPPPHSTNLPPGPLPLETKHMLAGGLAGVAANLLFHPLDTLRARITAQTASSRPYPEGAWQATLHIWKQEGPRAFWRGATPCAVWAFLYIGINYTCLAFLAPLALHRHQHSSLPFARPTDPLSAPSSPPPSSAILSVLAAGAVAQSIAYPFDLLRRRMQLGWGEGSKMERKGIFTCLSSLGGQVKMAVREGGGLRGLYRGYPVVLLKVLPTTVVSYRVSSGVTQWLEESA</sequence>
<feature type="repeat" description="Solcar" evidence="6">
    <location>
        <begin position="1275"/>
        <end position="1368"/>
    </location>
</feature>
<dbReference type="InterPro" id="IPR018490">
    <property type="entry name" value="cNMP-bd_dom_sf"/>
</dbReference>
<protein>
    <recommendedName>
        <fullName evidence="9">Cyclic nucleotide-binding domain-containing protein</fullName>
    </recommendedName>
</protein>
<dbReference type="PROSITE" id="PS50042">
    <property type="entry name" value="CNMP_BINDING_3"/>
    <property type="match status" value="1"/>
</dbReference>
<keyword evidence="5 6" id="KW-0472">Membrane</keyword>
<dbReference type="OrthoDB" id="270584at2759"/>
<dbReference type="Gene3D" id="3.90.1720.10">
    <property type="entry name" value="endopeptidase domain like (from Nostoc punctiforme)"/>
    <property type="match status" value="1"/>
</dbReference>
<dbReference type="Gene3D" id="1.50.40.10">
    <property type="entry name" value="Mitochondrial carrier domain"/>
    <property type="match status" value="1"/>
</dbReference>
<dbReference type="GO" id="GO:0016020">
    <property type="term" value="C:membrane"/>
    <property type="evidence" value="ECO:0007669"/>
    <property type="project" value="UniProtKB-SubCell"/>
</dbReference>
<feature type="compositionally biased region" description="Polar residues" evidence="7">
    <location>
        <begin position="984"/>
        <end position="993"/>
    </location>
</feature>
<feature type="region of interest" description="Disordered" evidence="7">
    <location>
        <begin position="962"/>
        <end position="993"/>
    </location>
</feature>
<dbReference type="InterPro" id="IPR023395">
    <property type="entry name" value="MCP_dom_sf"/>
</dbReference>
<evidence type="ECO:0000256" key="5">
    <source>
        <dbReference type="ARBA" id="ARBA00023136"/>
    </source>
</evidence>
<dbReference type="SMART" id="SM00100">
    <property type="entry name" value="cNMP"/>
    <property type="match status" value="1"/>
</dbReference>
<evidence type="ECO:0000256" key="8">
    <source>
        <dbReference type="SAM" id="Phobius"/>
    </source>
</evidence>
<proteinExistence type="predicted"/>
<accession>A0A4D9CVQ8</accession>